<dbReference type="AlphaFoldDB" id="A0A0A9EI19"/>
<protein>
    <submittedName>
        <fullName evidence="1">Uncharacterized protein</fullName>
    </submittedName>
</protein>
<organism evidence="1">
    <name type="scientific">Arundo donax</name>
    <name type="common">Giant reed</name>
    <name type="synonym">Donax arundinaceus</name>
    <dbReference type="NCBI Taxonomy" id="35708"/>
    <lineage>
        <taxon>Eukaryota</taxon>
        <taxon>Viridiplantae</taxon>
        <taxon>Streptophyta</taxon>
        <taxon>Embryophyta</taxon>
        <taxon>Tracheophyta</taxon>
        <taxon>Spermatophyta</taxon>
        <taxon>Magnoliopsida</taxon>
        <taxon>Liliopsida</taxon>
        <taxon>Poales</taxon>
        <taxon>Poaceae</taxon>
        <taxon>PACMAD clade</taxon>
        <taxon>Arundinoideae</taxon>
        <taxon>Arundineae</taxon>
        <taxon>Arundo</taxon>
    </lineage>
</organism>
<reference evidence="1" key="2">
    <citation type="journal article" date="2015" name="Data Brief">
        <title>Shoot transcriptome of the giant reed, Arundo donax.</title>
        <authorList>
            <person name="Barrero R.A."/>
            <person name="Guerrero F.D."/>
            <person name="Moolhuijzen P."/>
            <person name="Goolsby J.A."/>
            <person name="Tidwell J."/>
            <person name="Bellgard S.E."/>
            <person name="Bellgard M.I."/>
        </authorList>
    </citation>
    <scope>NUCLEOTIDE SEQUENCE</scope>
    <source>
        <tissue evidence="1">Shoot tissue taken approximately 20 cm above the soil surface</tissue>
    </source>
</reference>
<evidence type="ECO:0000313" key="1">
    <source>
        <dbReference type="EMBL" id="JAD97510.1"/>
    </source>
</evidence>
<accession>A0A0A9EI19</accession>
<reference evidence="1" key="1">
    <citation type="submission" date="2014-09" db="EMBL/GenBank/DDBJ databases">
        <authorList>
            <person name="Magalhaes I.L.F."/>
            <person name="Oliveira U."/>
            <person name="Santos F.R."/>
            <person name="Vidigal T.H.D.A."/>
            <person name="Brescovit A.D."/>
            <person name="Santos A.J."/>
        </authorList>
    </citation>
    <scope>NUCLEOTIDE SEQUENCE</scope>
    <source>
        <tissue evidence="1">Shoot tissue taken approximately 20 cm above the soil surface</tissue>
    </source>
</reference>
<dbReference type="EMBL" id="GBRH01200385">
    <property type="protein sequence ID" value="JAD97510.1"/>
    <property type="molecule type" value="Transcribed_RNA"/>
</dbReference>
<proteinExistence type="predicted"/>
<sequence length="49" mass="5704">MTGLGLVLGLQIQHVVSGKWKRQRQTNKDKNTFRIYYLNLLKVPYLTLG</sequence>
<name>A0A0A9EI19_ARUDO</name>